<proteinExistence type="predicted"/>
<dbReference type="Gene3D" id="2.60.120.10">
    <property type="entry name" value="Jelly Rolls"/>
    <property type="match status" value="1"/>
</dbReference>
<name>A0A368LGW4_9VIBR</name>
<gene>
    <name evidence="2" type="ORF">CIK83_10815</name>
</gene>
<sequence>MSVFSSNFFKFDDNEWEILGGGIKRKVVGYTDDLMAVYVHFEKGAIGEPHSHDIHDQIGYVAEGSFEAEIDGVKQVLKKGDAYLARKHFMHGAVALEEGSVLLDVFSPVREDFLK</sequence>
<organism evidence="2 3">
    <name type="scientific">Vibrio casei</name>
    <dbReference type="NCBI Taxonomy" id="673372"/>
    <lineage>
        <taxon>Bacteria</taxon>
        <taxon>Pseudomonadati</taxon>
        <taxon>Pseudomonadota</taxon>
        <taxon>Gammaproteobacteria</taxon>
        <taxon>Vibrionales</taxon>
        <taxon>Vibrionaceae</taxon>
        <taxon>Vibrio</taxon>
    </lineage>
</organism>
<dbReference type="InterPro" id="IPR025499">
    <property type="entry name" value="KdgF"/>
</dbReference>
<evidence type="ECO:0000259" key="1">
    <source>
        <dbReference type="Pfam" id="PF07883"/>
    </source>
</evidence>
<dbReference type="InterPro" id="IPR011051">
    <property type="entry name" value="RmlC_Cupin_sf"/>
</dbReference>
<reference evidence="2 3" key="1">
    <citation type="journal article" date="2017" name="Elife">
        <title>Extensive horizontal gene transfer in cheese-associated bacteria.</title>
        <authorList>
            <person name="Bonham K.S."/>
            <person name="Wolfe B.E."/>
            <person name="Dutton R.J."/>
        </authorList>
    </citation>
    <scope>NUCLEOTIDE SEQUENCE [LARGE SCALE GENOMIC DNA]</scope>
    <source>
        <strain evidence="2 3">JB196</strain>
    </source>
</reference>
<dbReference type="Proteomes" id="UP000252479">
    <property type="component" value="Unassembled WGS sequence"/>
</dbReference>
<dbReference type="PANTHER" id="PTHR40112:SF1">
    <property type="entry name" value="H2HPP ISOMERASE"/>
    <property type="match status" value="1"/>
</dbReference>
<evidence type="ECO:0000313" key="3">
    <source>
        <dbReference type="Proteomes" id="UP000252479"/>
    </source>
</evidence>
<dbReference type="GeneID" id="303189413"/>
<keyword evidence="3" id="KW-1185">Reference proteome</keyword>
<dbReference type="SUPFAM" id="SSF51182">
    <property type="entry name" value="RmlC-like cupins"/>
    <property type="match status" value="1"/>
</dbReference>
<accession>A0A368LGW4</accession>
<dbReference type="PANTHER" id="PTHR40112">
    <property type="entry name" value="H2HPP ISOMERASE"/>
    <property type="match status" value="1"/>
</dbReference>
<dbReference type="AlphaFoldDB" id="A0A368LGW4"/>
<dbReference type="InterPro" id="IPR014710">
    <property type="entry name" value="RmlC-like_jellyroll"/>
</dbReference>
<dbReference type="PIRSF" id="PIRSF029883">
    <property type="entry name" value="KdgF"/>
    <property type="match status" value="1"/>
</dbReference>
<comment type="caution">
    <text evidence="2">The sequence shown here is derived from an EMBL/GenBank/DDBJ whole genome shotgun (WGS) entry which is preliminary data.</text>
</comment>
<feature type="domain" description="Cupin type-2" evidence="1">
    <location>
        <begin position="38"/>
        <end position="99"/>
    </location>
</feature>
<evidence type="ECO:0000313" key="2">
    <source>
        <dbReference type="EMBL" id="RCS69967.1"/>
    </source>
</evidence>
<dbReference type="RefSeq" id="WP_086960339.1">
    <property type="nucleotide sequence ID" value="NZ_FUKS01000025.1"/>
</dbReference>
<dbReference type="InterPro" id="IPR052535">
    <property type="entry name" value="Bacilysin_H2HPP_isomerase"/>
</dbReference>
<dbReference type="Pfam" id="PF07883">
    <property type="entry name" value="Cupin_2"/>
    <property type="match status" value="1"/>
</dbReference>
<dbReference type="EMBL" id="QPGL01000002">
    <property type="protein sequence ID" value="RCS69967.1"/>
    <property type="molecule type" value="Genomic_DNA"/>
</dbReference>
<dbReference type="InterPro" id="IPR013096">
    <property type="entry name" value="Cupin_2"/>
</dbReference>
<dbReference type="CDD" id="cd02238">
    <property type="entry name" value="cupin_KdgF"/>
    <property type="match status" value="1"/>
</dbReference>
<protein>
    <submittedName>
        <fullName evidence="2">Cupin domain-containing protein</fullName>
    </submittedName>
</protein>